<dbReference type="RefSeq" id="WP_067525264.1">
    <property type="nucleotide sequence ID" value="NZ_JABELX010000001.1"/>
</dbReference>
<comment type="caution">
    <text evidence="1">The sequence shown here is derived from an EMBL/GenBank/DDBJ whole genome shotgun (WGS) entry which is preliminary data.</text>
</comment>
<proteinExistence type="predicted"/>
<gene>
    <name evidence="1" type="ORF">HLB23_05090</name>
</gene>
<dbReference type="EMBL" id="JABELX010000001">
    <property type="protein sequence ID" value="NNH69250.1"/>
    <property type="molecule type" value="Genomic_DNA"/>
</dbReference>
<reference evidence="1 2" key="1">
    <citation type="submission" date="2020-05" db="EMBL/GenBank/DDBJ databases">
        <title>MicrobeNet Type strains.</title>
        <authorList>
            <person name="Nicholson A.C."/>
        </authorList>
    </citation>
    <scope>NUCLEOTIDE SEQUENCE [LARGE SCALE GENOMIC DNA]</scope>
    <source>
        <strain evidence="1 2">JCM 3224</strain>
    </source>
</reference>
<keyword evidence="2" id="KW-1185">Reference proteome</keyword>
<protein>
    <submittedName>
        <fullName evidence="1">Uncharacterized protein</fullName>
    </submittedName>
</protein>
<name>A0A849BYA2_9NOCA</name>
<dbReference type="AlphaFoldDB" id="A0A849BYA2"/>
<dbReference type="Proteomes" id="UP000586827">
    <property type="component" value="Unassembled WGS sequence"/>
</dbReference>
<sequence>MNNRHSQLPLEIPAAFTIEPGPTGFVLDTSKLPIQFGIQPLVKVGDWPIPNLTWGASHLSTPQATTR</sequence>
<accession>A0A849BYA2</accession>
<evidence type="ECO:0000313" key="1">
    <source>
        <dbReference type="EMBL" id="NNH69250.1"/>
    </source>
</evidence>
<evidence type="ECO:0000313" key="2">
    <source>
        <dbReference type="Proteomes" id="UP000586827"/>
    </source>
</evidence>
<organism evidence="1 2">
    <name type="scientific">Nocardia uniformis</name>
    <dbReference type="NCBI Taxonomy" id="53432"/>
    <lineage>
        <taxon>Bacteria</taxon>
        <taxon>Bacillati</taxon>
        <taxon>Actinomycetota</taxon>
        <taxon>Actinomycetes</taxon>
        <taxon>Mycobacteriales</taxon>
        <taxon>Nocardiaceae</taxon>
        <taxon>Nocardia</taxon>
    </lineage>
</organism>